<dbReference type="Gene3D" id="2.180.10.10">
    <property type="entry name" value="RHS repeat-associated core"/>
    <property type="match status" value="1"/>
</dbReference>
<dbReference type="NCBIfam" id="TIGR01643">
    <property type="entry name" value="YD_repeat_2x"/>
    <property type="match status" value="2"/>
</dbReference>
<dbReference type="AlphaFoldDB" id="A0AAQ1PCA2"/>
<dbReference type="Proteomes" id="UP000294335">
    <property type="component" value="Unassembled WGS sequence"/>
</dbReference>
<dbReference type="InterPro" id="IPR006530">
    <property type="entry name" value="YD"/>
</dbReference>
<accession>A0AAQ1PCA2</accession>
<keyword evidence="2" id="KW-1185">Reference proteome</keyword>
<dbReference type="EMBL" id="OPYN01000174">
    <property type="protein sequence ID" value="SPO62464.1"/>
    <property type="molecule type" value="Genomic_DNA"/>
</dbReference>
<sequence length="80" mass="9085">MPVQVTDGAGRTRRYGYDAHGNLLWEQDPLGRSTQYQYNPEGRVTRVTDALEKIKHLGWGLAFRTQPERHSLYSSLGPPS</sequence>
<proteinExistence type="predicted"/>
<organism evidence="1 2">
    <name type="scientific">Pseudomonas inefficax</name>
    <dbReference type="NCBI Taxonomy" id="2078786"/>
    <lineage>
        <taxon>Bacteria</taxon>
        <taxon>Pseudomonadati</taxon>
        <taxon>Pseudomonadota</taxon>
        <taxon>Gammaproteobacteria</taxon>
        <taxon>Pseudomonadales</taxon>
        <taxon>Pseudomonadaceae</taxon>
        <taxon>Pseudomonas</taxon>
    </lineage>
</organism>
<gene>
    <name evidence="1" type="ORF">JV551A3_V1_1740009</name>
</gene>
<name>A0AAQ1PCA2_9PSED</name>
<protein>
    <recommendedName>
        <fullName evidence="3">YD repeat-containing protein</fullName>
    </recommendedName>
</protein>
<evidence type="ECO:0000313" key="1">
    <source>
        <dbReference type="EMBL" id="SPO62464.1"/>
    </source>
</evidence>
<reference evidence="1 2" key="1">
    <citation type="submission" date="2018-02" db="EMBL/GenBank/DDBJ databases">
        <authorList>
            <person name="Dubost A."/>
        </authorList>
    </citation>
    <scope>NUCLEOTIDE SEQUENCE [LARGE SCALE GENOMIC DNA]</scope>
    <source>
        <strain evidence="2">JV551A3</strain>
    </source>
</reference>
<dbReference type="Pfam" id="PF05593">
    <property type="entry name" value="RHS_repeat"/>
    <property type="match status" value="2"/>
</dbReference>
<comment type="caution">
    <text evidence="1">The sequence shown here is derived from an EMBL/GenBank/DDBJ whole genome shotgun (WGS) entry which is preliminary data.</text>
</comment>
<evidence type="ECO:0000313" key="2">
    <source>
        <dbReference type="Proteomes" id="UP000294335"/>
    </source>
</evidence>
<evidence type="ECO:0008006" key="3">
    <source>
        <dbReference type="Google" id="ProtNLM"/>
    </source>
</evidence>
<dbReference type="InterPro" id="IPR031325">
    <property type="entry name" value="RHS_repeat"/>
</dbReference>